<evidence type="ECO:0000313" key="1">
    <source>
        <dbReference type="EMBL" id="OZG62472.1"/>
    </source>
</evidence>
<proteinExistence type="predicted"/>
<dbReference type="EMBL" id="MWWX01000005">
    <property type="protein sequence ID" value="OZG62472.1"/>
    <property type="molecule type" value="Genomic_DNA"/>
</dbReference>
<dbReference type="OrthoDB" id="2296273at2"/>
<gene>
    <name evidence="1" type="ORF">BLEM_1018</name>
</gene>
<protein>
    <submittedName>
        <fullName evidence="1">Uncharacterized protein</fullName>
    </submittedName>
</protein>
<organism evidence="1 2">
    <name type="scientific">Bifidobacterium lemurum</name>
    <dbReference type="NCBI Taxonomy" id="1603886"/>
    <lineage>
        <taxon>Bacteria</taxon>
        <taxon>Bacillati</taxon>
        <taxon>Actinomycetota</taxon>
        <taxon>Actinomycetes</taxon>
        <taxon>Bifidobacteriales</taxon>
        <taxon>Bifidobacteriaceae</taxon>
        <taxon>Bifidobacterium</taxon>
    </lineage>
</organism>
<dbReference type="RefSeq" id="WP_072724063.1">
    <property type="nucleotide sequence ID" value="NZ_BDIS01000004.1"/>
</dbReference>
<dbReference type="STRING" id="1603886.GCA_001895165_00425"/>
<name>A0A261FTG7_9BIFI</name>
<evidence type="ECO:0000313" key="2">
    <source>
        <dbReference type="Proteomes" id="UP000216352"/>
    </source>
</evidence>
<reference evidence="1 2" key="1">
    <citation type="journal article" date="2017" name="BMC Genomics">
        <title>Comparative genomic and phylogenomic analyses of the Bifidobacteriaceae family.</title>
        <authorList>
            <person name="Lugli G.A."/>
            <person name="Milani C."/>
            <person name="Turroni F."/>
            <person name="Duranti S."/>
            <person name="Mancabelli L."/>
            <person name="Mangifesta M."/>
            <person name="Ferrario C."/>
            <person name="Modesto M."/>
            <person name="Mattarelli P."/>
            <person name="Jiri K."/>
            <person name="van Sinderen D."/>
            <person name="Ventura M."/>
        </authorList>
    </citation>
    <scope>NUCLEOTIDE SEQUENCE [LARGE SCALE GENOMIC DNA]</scope>
    <source>
        <strain evidence="1 2">DSM 28807</strain>
    </source>
</reference>
<accession>A0A261FTG7</accession>
<comment type="caution">
    <text evidence="1">The sequence shown here is derived from an EMBL/GenBank/DDBJ whole genome shotgun (WGS) entry which is preliminary data.</text>
</comment>
<dbReference type="Proteomes" id="UP000216352">
    <property type="component" value="Unassembled WGS sequence"/>
</dbReference>
<sequence length="380" mass="43123">MEKEIDSDAAFYAELSDNPDTSLYIYRVEEVEDILPQLDQGALRGLLAGGLSVTHRINGVRDMGVTYVPYVKQPYGGYFRLKEMDVESFEDGKDLTDIKAENRSPALVGITVDYLTRYMQGTSKEQAFSIPIIGGEKARKSAEKLGLKPETVGGIAARESEKIPDYLDQITGLDDTSIKAAMNLASFDCIYRRGIGAYFPLDHLPEMDSITIGNIRTMIERSQRFMNRYGSAFTGMNTFHGGYTEVIAFGDCDTVMQNGLWDFKCSKGSPTAKHRLQLLMYWQLGLHSKHLEYKNIELLGVWNPRLGKAWTYPISKLKEEDILDLQNRVLVFQLPLKTDKDGNSLNRFARARVWRHLIQQWEMTHPKTPLLDGPLDPFIF</sequence>
<dbReference type="AlphaFoldDB" id="A0A261FTG7"/>
<keyword evidence="2" id="KW-1185">Reference proteome</keyword>